<dbReference type="EMBL" id="RSDZ01000211">
    <property type="protein sequence ID" value="RXG41497.1"/>
    <property type="molecule type" value="Genomic_DNA"/>
</dbReference>
<sequence length="245" mass="27102">MRLRPSEEESLNIAQYDLRAKLGNNGVNAVPPPGYRFWQFKTAHGFKKMRLRDGIRYIDLASLSAVIDNEKYSFAYIDKKTAEIITEMTKHVSKFDPKRPVGWIRYAIDKVPVLRRPGVNPFVTLELTGPCQTALAVDAFLADMARPRGLFQTVFPDYGGLLHGLDAEENVLGSVGADGKVVTLDEGPAAVDYIWTSNDEGEGKAKGAGRGGGDEDYDEGMEDDLDAFDDQIEDENDAENVHSGW</sequence>
<evidence type="ECO:0000313" key="3">
    <source>
        <dbReference type="Proteomes" id="UP000288725"/>
    </source>
</evidence>
<dbReference type="Proteomes" id="UP000288725">
    <property type="component" value="Chromosome 4"/>
</dbReference>
<reference evidence="2 3" key="1">
    <citation type="submission" date="2018-12" db="EMBL/GenBank/DDBJ databases">
        <title>Genome of Verticillium dahliae isolate Getta Getta.</title>
        <authorList>
            <person name="Gardiner D.M."/>
        </authorList>
    </citation>
    <scope>NUCLEOTIDE SEQUENCE [LARGE SCALE GENOMIC DNA]</scope>
    <source>
        <strain evidence="2 3">Getta Getta</strain>
    </source>
</reference>
<organism evidence="2 3">
    <name type="scientific">Verticillium dahliae</name>
    <name type="common">Verticillium wilt</name>
    <dbReference type="NCBI Taxonomy" id="27337"/>
    <lineage>
        <taxon>Eukaryota</taxon>
        <taxon>Fungi</taxon>
        <taxon>Dikarya</taxon>
        <taxon>Ascomycota</taxon>
        <taxon>Pezizomycotina</taxon>
        <taxon>Sordariomycetes</taxon>
        <taxon>Hypocreomycetidae</taxon>
        <taxon>Glomerellales</taxon>
        <taxon>Plectosphaerellaceae</taxon>
        <taxon>Verticillium</taxon>
    </lineage>
</organism>
<evidence type="ECO:0000256" key="1">
    <source>
        <dbReference type="SAM" id="MobiDB-lite"/>
    </source>
</evidence>
<protein>
    <submittedName>
        <fullName evidence="2">Uncharacterized protein</fullName>
    </submittedName>
</protein>
<dbReference type="AlphaFoldDB" id="A0A444RK47"/>
<gene>
    <name evidence="2" type="ORF">VDGE_09350</name>
</gene>
<accession>A0A444RK47</accession>
<evidence type="ECO:0000313" key="2">
    <source>
        <dbReference type="EMBL" id="RXG41497.1"/>
    </source>
</evidence>
<feature type="compositionally biased region" description="Acidic residues" evidence="1">
    <location>
        <begin position="214"/>
        <end position="238"/>
    </location>
</feature>
<comment type="caution">
    <text evidence="2">The sequence shown here is derived from an EMBL/GenBank/DDBJ whole genome shotgun (WGS) entry which is preliminary data.</text>
</comment>
<name>A0A444RK47_VERDA</name>
<feature type="region of interest" description="Disordered" evidence="1">
    <location>
        <begin position="200"/>
        <end position="245"/>
    </location>
</feature>
<proteinExistence type="predicted"/>